<proteinExistence type="predicted"/>
<comment type="caution">
    <text evidence="1">The sequence shown here is derived from an EMBL/GenBank/DDBJ whole genome shotgun (WGS) entry which is preliminary data.</text>
</comment>
<evidence type="ECO:0000313" key="2">
    <source>
        <dbReference type="Proteomes" id="UP000518605"/>
    </source>
</evidence>
<gene>
    <name evidence="1" type="ORF">FHS16_003816</name>
</gene>
<dbReference type="EMBL" id="JACHXW010000011">
    <property type="protein sequence ID" value="MBB3153741.1"/>
    <property type="molecule type" value="Genomic_DNA"/>
</dbReference>
<name>A0A7W5C9P9_9BACL</name>
<evidence type="ECO:0000313" key="1">
    <source>
        <dbReference type="EMBL" id="MBB3153741.1"/>
    </source>
</evidence>
<dbReference type="Proteomes" id="UP000518605">
    <property type="component" value="Unassembled WGS sequence"/>
</dbReference>
<accession>A0A7W5C9P9</accession>
<sequence>MREQKEKRIAISDLRLITKIDSNKTYEYYLPVGRLDQKQLQLDYPQHVFIRFYKILT</sequence>
<dbReference type="AlphaFoldDB" id="A0A7W5C9P9"/>
<reference evidence="1 2" key="1">
    <citation type="submission" date="2020-08" db="EMBL/GenBank/DDBJ databases">
        <title>Genomic Encyclopedia of Type Strains, Phase III (KMG-III): the genomes of soil and plant-associated and newly described type strains.</title>
        <authorList>
            <person name="Whitman W."/>
        </authorList>
    </citation>
    <scope>NUCLEOTIDE SEQUENCE [LARGE SCALE GENOMIC DNA]</scope>
    <source>
        <strain evidence="1 2">CECT 8234</strain>
    </source>
</reference>
<organism evidence="1 2">
    <name type="scientific">Paenibacillus endophyticus</name>
    <dbReference type="NCBI Taxonomy" id="1294268"/>
    <lineage>
        <taxon>Bacteria</taxon>
        <taxon>Bacillati</taxon>
        <taxon>Bacillota</taxon>
        <taxon>Bacilli</taxon>
        <taxon>Bacillales</taxon>
        <taxon>Paenibacillaceae</taxon>
        <taxon>Paenibacillus</taxon>
    </lineage>
</organism>
<protein>
    <submittedName>
        <fullName evidence="1">Uncharacterized protein</fullName>
    </submittedName>
</protein>
<keyword evidence="2" id="KW-1185">Reference proteome</keyword>